<proteinExistence type="predicted"/>
<evidence type="ECO:0000313" key="1">
    <source>
        <dbReference type="EMBL" id="AYV80230.1"/>
    </source>
</evidence>
<gene>
    <name evidence="1" type="ORF">Gaeavirus18_7</name>
</gene>
<sequence length="163" mass="18864">MDYTNQQLQNYVTLSNKYIIILTELLDFAAQKKLLPATALLGLSFMKQYINNSRTELIQLGITHILPNKTDILNFSISNISNLNISNDSDNDDDNISIHKYIKSFDDGKQQKILNMVLDIQHKAKHIHPNDTHIIKSYIELIIIILEKIQIIFSKPKLNREFI</sequence>
<dbReference type="EMBL" id="MK072216">
    <property type="protein sequence ID" value="AYV80230.1"/>
    <property type="molecule type" value="Genomic_DNA"/>
</dbReference>
<protein>
    <submittedName>
        <fullName evidence="1">Uncharacterized protein</fullName>
    </submittedName>
</protein>
<accession>A0A3G4ZZD8</accession>
<organism evidence="1">
    <name type="scientific">Gaeavirus sp</name>
    <dbReference type="NCBI Taxonomy" id="2487767"/>
    <lineage>
        <taxon>Viruses</taxon>
        <taxon>Varidnaviria</taxon>
        <taxon>Bamfordvirae</taxon>
        <taxon>Nucleocytoviricota</taxon>
        <taxon>Megaviricetes</taxon>
        <taxon>Imitervirales</taxon>
        <taxon>Mimiviridae</taxon>
        <taxon>Klosneuvirinae</taxon>
    </lineage>
</organism>
<reference evidence="1" key="1">
    <citation type="submission" date="2018-10" db="EMBL/GenBank/DDBJ databases">
        <title>Hidden diversity of soil giant viruses.</title>
        <authorList>
            <person name="Schulz F."/>
            <person name="Alteio L."/>
            <person name="Goudeau D."/>
            <person name="Ryan E.M."/>
            <person name="Malmstrom R.R."/>
            <person name="Blanchard J."/>
            <person name="Woyke T."/>
        </authorList>
    </citation>
    <scope>NUCLEOTIDE SEQUENCE</scope>
    <source>
        <strain evidence="1">GAV1</strain>
    </source>
</reference>
<name>A0A3G4ZZD8_9VIRU</name>